<proteinExistence type="predicted"/>
<dbReference type="EMBL" id="BNED01000005">
    <property type="protein sequence ID" value="GHI82135.1"/>
    <property type="molecule type" value="Genomic_DNA"/>
</dbReference>
<protein>
    <submittedName>
        <fullName evidence="2">Uncharacterized protein</fullName>
    </submittedName>
</protein>
<reference evidence="3" key="1">
    <citation type="submission" date="2023-07" db="EMBL/GenBank/DDBJ databases">
        <title>Whole genome shotgun sequence of Streptomyces spororaveus NBRC 15456.</title>
        <authorList>
            <person name="Komaki H."/>
            <person name="Tamura T."/>
        </authorList>
    </citation>
    <scope>NUCLEOTIDE SEQUENCE [LARGE SCALE GENOMIC DNA]</scope>
    <source>
        <strain evidence="3">NBRC 15456</strain>
    </source>
</reference>
<keyword evidence="3" id="KW-1185">Reference proteome</keyword>
<comment type="caution">
    <text evidence="2">The sequence shown here is derived from an EMBL/GenBank/DDBJ whole genome shotgun (WGS) entry which is preliminary data.</text>
</comment>
<dbReference type="Proteomes" id="UP000608522">
    <property type="component" value="Unassembled WGS sequence"/>
</dbReference>
<sequence>MAGGAETAPVLVHDGGTEAPGELRRTVGRAVVDHDGAPPGRYAGQYPGKRLRLVEARQYEVRAGRSTS</sequence>
<name>A0ABQ3TNZ1_9ACTN</name>
<gene>
    <name evidence="2" type="ORF">Sspor_76960</name>
</gene>
<evidence type="ECO:0000313" key="3">
    <source>
        <dbReference type="Proteomes" id="UP000608522"/>
    </source>
</evidence>
<feature type="region of interest" description="Disordered" evidence="1">
    <location>
        <begin position="1"/>
        <end position="21"/>
    </location>
</feature>
<evidence type="ECO:0000313" key="2">
    <source>
        <dbReference type="EMBL" id="GHI82135.1"/>
    </source>
</evidence>
<organism evidence="2 3">
    <name type="scientific">Streptomyces spororaveus</name>
    <dbReference type="NCBI Taxonomy" id="284039"/>
    <lineage>
        <taxon>Bacteria</taxon>
        <taxon>Bacillati</taxon>
        <taxon>Actinomycetota</taxon>
        <taxon>Actinomycetes</taxon>
        <taxon>Kitasatosporales</taxon>
        <taxon>Streptomycetaceae</taxon>
        <taxon>Streptomyces</taxon>
    </lineage>
</organism>
<accession>A0ABQ3TNZ1</accession>
<evidence type="ECO:0000256" key="1">
    <source>
        <dbReference type="SAM" id="MobiDB-lite"/>
    </source>
</evidence>